<organism evidence="1 2">
    <name type="scientific">Agrobacterium tumefaciens str. Kerr 14</name>
    <dbReference type="NCBI Taxonomy" id="1183424"/>
    <lineage>
        <taxon>Bacteria</taxon>
        <taxon>Pseudomonadati</taxon>
        <taxon>Pseudomonadota</taxon>
        <taxon>Alphaproteobacteria</taxon>
        <taxon>Hyphomicrobiales</taxon>
        <taxon>Rhizobiaceae</taxon>
        <taxon>Rhizobium/Agrobacterium group</taxon>
        <taxon>Agrobacterium</taxon>
        <taxon>Agrobacterium tumefaciens complex</taxon>
    </lineage>
</organism>
<dbReference type="EMBL" id="FBWC01000017">
    <property type="protein sequence ID" value="CUX39090.1"/>
    <property type="molecule type" value="Genomic_DNA"/>
</dbReference>
<sequence length="183" mass="20314">MRSTVPPLKPPEEIAMTKIWNRDGFVENDPWVIETEEVKATAEQKPVLSLADFLVRAAESNDVGLGVLIAPADDVTRLEPYLDRIDLVAVSFPAFNDGRGFSHASLLRSRLDFAGEVRAVGDVLIDQVPLMLRTGFTSFAVTNETAIRRLSENRLPEIPVYYQPTALSAKGGEAYSWRRRAAQ</sequence>
<protein>
    <recommendedName>
        <fullName evidence="3">Oxidoreductase</fullName>
    </recommendedName>
</protein>
<evidence type="ECO:0008006" key="3">
    <source>
        <dbReference type="Google" id="ProtNLM"/>
    </source>
</evidence>
<dbReference type="PIRSF" id="PIRSF030820">
    <property type="entry name" value="UCP030820"/>
    <property type="match status" value="1"/>
</dbReference>
<reference evidence="1 2" key="1">
    <citation type="submission" date="2016-01" db="EMBL/GenBank/DDBJ databases">
        <authorList>
            <person name="Oliw E.H."/>
        </authorList>
    </citation>
    <scope>NUCLEOTIDE SEQUENCE [LARGE SCALE GENOMIC DNA]</scope>
    <source>
        <strain evidence="1 2">Kerr 14</strain>
    </source>
</reference>
<gene>
    <name evidence="1" type="ORF">AGR4C_Cc80269</name>
</gene>
<evidence type="ECO:0000313" key="1">
    <source>
        <dbReference type="EMBL" id="CUX39090.1"/>
    </source>
</evidence>
<dbReference type="InterPro" id="IPR008318">
    <property type="entry name" value="UCP030820"/>
</dbReference>
<proteinExistence type="predicted"/>
<dbReference type="Pfam" id="PF06073">
    <property type="entry name" value="DUF934"/>
    <property type="match status" value="1"/>
</dbReference>
<dbReference type="AlphaFoldDB" id="A0A1S7QMX0"/>
<name>A0A1S7QMX0_AGRTU</name>
<dbReference type="Proteomes" id="UP000191897">
    <property type="component" value="Unassembled WGS sequence"/>
</dbReference>
<accession>A0A1S7QMX0</accession>
<evidence type="ECO:0000313" key="2">
    <source>
        <dbReference type="Proteomes" id="UP000191897"/>
    </source>
</evidence>